<evidence type="ECO:0000313" key="1">
    <source>
        <dbReference type="EMBL" id="ACZ12838.1"/>
    </source>
</evidence>
<keyword evidence="2" id="KW-1185">Reference proteome</keyword>
<evidence type="ECO:0000313" key="2">
    <source>
        <dbReference type="Proteomes" id="UP000002222"/>
    </source>
</evidence>
<dbReference type="AlphaFoldDB" id="D1B418"/>
<accession>D1B418</accession>
<reference evidence="2" key="1">
    <citation type="submission" date="2009-11" db="EMBL/GenBank/DDBJ databases">
        <title>The complete genome of Sulfurospirillum deleyianum DSM 6946.</title>
        <authorList>
            <consortium name="US DOE Joint Genome Institute (JGI-PGF)"/>
            <person name="Lucas S."/>
            <person name="Copeland A."/>
            <person name="Lapidus A."/>
            <person name="Glavina del Rio T."/>
            <person name="Dalin E."/>
            <person name="Tice H."/>
            <person name="Bruce D."/>
            <person name="Goodwin L."/>
            <person name="Pitluck S."/>
            <person name="Kyrpides N."/>
            <person name="Mavromatis K."/>
            <person name="Ivanova N."/>
            <person name="Ovchinnikova G."/>
            <person name="Munk A.C."/>
            <person name="Lu M."/>
            <person name="Brettin T."/>
            <person name="Detter J.C."/>
            <person name="Han C."/>
            <person name="Tapia R."/>
            <person name="Larimer F."/>
            <person name="Land M."/>
            <person name="Hauser L."/>
            <person name="Markowitz V."/>
            <person name="Cheng J.F."/>
            <person name="Hugenholtz P."/>
            <person name="Woyke T."/>
            <person name="Wu D."/>
            <person name="Aumann P."/>
            <person name="Schneider S."/>
            <person name="Lang E."/>
            <person name="Spring S."/>
            <person name="Klenk H.P."/>
            <person name="Eisen J.A."/>
        </authorList>
    </citation>
    <scope>NUCLEOTIDE SEQUENCE [LARGE SCALE GENOMIC DNA]</scope>
    <source>
        <strain evidence="2">ATCC 51133 / DSM 6946 / 5175</strain>
    </source>
</reference>
<protein>
    <submittedName>
        <fullName evidence="1">Uncharacterized protein</fullName>
    </submittedName>
</protein>
<dbReference type="RefSeq" id="WP_012857588.1">
    <property type="nucleotide sequence ID" value="NC_013512.1"/>
</dbReference>
<organism evidence="1 2">
    <name type="scientific">Sulfurospirillum deleyianum (strain ATCC 51133 / DSM 6946 / 5175)</name>
    <dbReference type="NCBI Taxonomy" id="525898"/>
    <lineage>
        <taxon>Bacteria</taxon>
        <taxon>Pseudomonadati</taxon>
        <taxon>Campylobacterota</taxon>
        <taxon>Epsilonproteobacteria</taxon>
        <taxon>Campylobacterales</taxon>
        <taxon>Sulfurospirillaceae</taxon>
        <taxon>Sulfurospirillum</taxon>
    </lineage>
</organism>
<proteinExistence type="predicted"/>
<dbReference type="Proteomes" id="UP000002222">
    <property type="component" value="Chromosome"/>
</dbReference>
<name>D1B418_SULD5</name>
<gene>
    <name evidence="1" type="ordered locus">Sdel_1823</name>
</gene>
<dbReference type="HOGENOM" id="CLU_2557017_0_0_7"/>
<dbReference type="STRING" id="525898.Sdel_1823"/>
<dbReference type="KEGG" id="sdl:Sdel_1823"/>
<reference evidence="1 2" key="2">
    <citation type="journal article" date="2010" name="Stand. Genomic Sci.">
        <title>Complete genome sequence of Sulfurospirillum deleyianum type strain (5175).</title>
        <authorList>
            <person name="Sikorski J."/>
            <person name="Lapidus A."/>
            <person name="Copeland A."/>
            <person name="Glavina Del Rio T."/>
            <person name="Nolan M."/>
            <person name="Lucas S."/>
            <person name="Chen F."/>
            <person name="Tice H."/>
            <person name="Cheng J.F."/>
            <person name="Saunders E."/>
            <person name="Bruce D."/>
            <person name="Goodwin L."/>
            <person name="Pitluck S."/>
            <person name="Ovchinnikova G."/>
            <person name="Pati A."/>
            <person name="Ivanova N."/>
            <person name="Mavromatis K."/>
            <person name="Chen A."/>
            <person name="Palaniappan K."/>
            <person name="Chain P."/>
            <person name="Land M."/>
            <person name="Hauser L."/>
            <person name="Chang Y.J."/>
            <person name="Jeffries C.D."/>
            <person name="Brettin T."/>
            <person name="Detter J.C."/>
            <person name="Han C."/>
            <person name="Rohde M."/>
            <person name="Lang E."/>
            <person name="Spring S."/>
            <person name="Goker M."/>
            <person name="Bristow J."/>
            <person name="Eisen J.A."/>
            <person name="Markowitz V."/>
            <person name="Hugenholtz P."/>
            <person name="Kyrpides N.C."/>
            <person name="Klenk H.P."/>
        </authorList>
    </citation>
    <scope>NUCLEOTIDE SEQUENCE [LARGE SCALE GENOMIC DNA]</scope>
    <source>
        <strain evidence="2">ATCC 51133 / DSM 6946 / 5175</strain>
    </source>
</reference>
<dbReference type="EMBL" id="CP001816">
    <property type="protein sequence ID" value="ACZ12838.1"/>
    <property type="molecule type" value="Genomic_DNA"/>
</dbReference>
<sequence>MKPKGLALYQAEQKRLAQSEEERLLEMIEANAKRHGVDYWQNATLLQGMMQTCEGLIEAKDVQRIRETLLWLIKTQESVELS</sequence>